<reference evidence="13" key="2">
    <citation type="submission" date="2025-08" db="UniProtKB">
        <authorList>
            <consortium name="Ensembl"/>
        </authorList>
    </citation>
    <scope>IDENTIFICATION</scope>
    <source>
        <strain evidence="13">Hereford</strain>
    </source>
</reference>
<dbReference type="GO" id="GO:0005886">
    <property type="term" value="C:plasma membrane"/>
    <property type="evidence" value="ECO:0007669"/>
    <property type="project" value="UniProtKB-SubCell"/>
</dbReference>
<dbReference type="Ensembl" id="ENSBTAT00000106275.1">
    <property type="protein sequence ID" value="ENSBTAP00000103865.1"/>
    <property type="gene ID" value="ENSBTAG00000021257.7"/>
</dbReference>
<dbReference type="GO" id="GO:0015252">
    <property type="term" value="F:proton channel activity"/>
    <property type="evidence" value="ECO:0007669"/>
    <property type="project" value="InterPro"/>
</dbReference>
<keyword evidence="14" id="KW-1185">Reference proteome</keyword>
<sequence length="206" mass="22868">MSTELPSDPKESPPAPRPAPREVWKKGGRLLSVLLAVNVLLLACTLISGGAFNKVAVYDTDVFALLTTMLLLAMVWILFYLLGTARCPNGVPYRDAHAGPIWLRGGLVLFGICTLIMDVFKTGYYSSFFECQSAIKILYPLTQAVFVIVQLWIMPAFGARPHFSNTVEVDFYGYSLWAAIVNICLPFGIFYRMHAVSSLLEVYVMS</sequence>
<gene>
    <name evidence="13" type="primary">OTOP2</name>
</gene>
<dbReference type="AlphaFoldDB" id="A0AAA9U1V4"/>
<evidence type="ECO:0000256" key="6">
    <source>
        <dbReference type="ARBA" id="ARBA00022781"/>
    </source>
</evidence>
<keyword evidence="6" id="KW-0375">Hydrogen ion transport</keyword>
<reference evidence="13" key="1">
    <citation type="submission" date="2018-03" db="EMBL/GenBank/DDBJ databases">
        <title>ARS-UCD1.2.</title>
        <authorList>
            <person name="Rosen B.D."/>
            <person name="Bickhart D.M."/>
            <person name="Koren S."/>
            <person name="Schnabel R.D."/>
            <person name="Hall R."/>
            <person name="Zimin A."/>
            <person name="Dreischer C."/>
            <person name="Schultheiss S."/>
            <person name="Schroeder S.G."/>
            <person name="Elsik C.G."/>
            <person name="Couldrey C."/>
            <person name="Liu G.E."/>
            <person name="Van Tassell C.P."/>
            <person name="Phillippy A.M."/>
            <person name="Smith T.P.L."/>
            <person name="Medrano J.F."/>
        </authorList>
    </citation>
    <scope>NUCLEOTIDE SEQUENCE [LARGE SCALE GENOMIC DNA]</scope>
    <source>
        <strain evidence="13">Hereford</strain>
    </source>
</reference>
<keyword evidence="3" id="KW-0813">Transport</keyword>
<dbReference type="PANTHER" id="PTHR21522:SF35">
    <property type="entry name" value="PROTON CHANNEL OTOP2"/>
    <property type="match status" value="1"/>
</dbReference>
<feature type="region of interest" description="Disordered" evidence="11">
    <location>
        <begin position="1"/>
        <end position="20"/>
    </location>
</feature>
<comment type="similarity">
    <text evidence="2">Belongs to the otopetrin family.</text>
</comment>
<dbReference type="PANTHER" id="PTHR21522">
    <property type="entry name" value="PROTON CHANNEL OTOP"/>
    <property type="match status" value="1"/>
</dbReference>
<reference evidence="13" key="3">
    <citation type="submission" date="2025-09" db="UniProtKB">
        <authorList>
            <consortium name="Ensembl"/>
        </authorList>
    </citation>
    <scope>IDENTIFICATION</scope>
    <source>
        <strain evidence="13">Hereford</strain>
    </source>
</reference>
<proteinExistence type="inferred from homology"/>
<dbReference type="GeneTree" id="ENSGT00940000156691"/>
<evidence type="ECO:0000256" key="11">
    <source>
        <dbReference type="SAM" id="MobiDB-lite"/>
    </source>
</evidence>
<evidence type="ECO:0000256" key="12">
    <source>
        <dbReference type="SAM" id="Phobius"/>
    </source>
</evidence>
<name>A0AAA9U1V4_BOVIN</name>
<keyword evidence="5 12" id="KW-0812">Transmembrane</keyword>
<dbReference type="Pfam" id="PF03189">
    <property type="entry name" value="Otopetrin"/>
    <property type="match status" value="1"/>
</dbReference>
<accession>A0AAA9U1V4</accession>
<evidence type="ECO:0000256" key="1">
    <source>
        <dbReference type="ARBA" id="ARBA00004651"/>
    </source>
</evidence>
<keyword evidence="9 12" id="KW-0472">Membrane</keyword>
<comment type="subcellular location">
    <subcellularLocation>
        <location evidence="1">Cell membrane</location>
        <topology evidence="1">Multi-pass membrane protein</topology>
    </subcellularLocation>
</comment>
<keyword evidence="7 12" id="KW-1133">Transmembrane helix</keyword>
<dbReference type="InterPro" id="IPR004878">
    <property type="entry name" value="Otopetrin"/>
</dbReference>
<keyword evidence="4" id="KW-1003">Cell membrane</keyword>
<evidence type="ECO:0000313" key="14">
    <source>
        <dbReference type="Proteomes" id="UP000009136"/>
    </source>
</evidence>
<feature type="transmembrane region" description="Helical" evidence="12">
    <location>
        <begin position="62"/>
        <end position="81"/>
    </location>
</feature>
<keyword evidence="8" id="KW-0406">Ion transport</keyword>
<dbReference type="Proteomes" id="UP000009136">
    <property type="component" value="Chromosome 19"/>
</dbReference>
<feature type="transmembrane region" description="Helical" evidence="12">
    <location>
        <begin position="141"/>
        <end position="159"/>
    </location>
</feature>
<evidence type="ECO:0000256" key="2">
    <source>
        <dbReference type="ARBA" id="ARBA00006513"/>
    </source>
</evidence>
<keyword evidence="10" id="KW-0407">Ion channel</keyword>
<organism evidence="13 14">
    <name type="scientific">Bos taurus</name>
    <name type="common">Bovine</name>
    <dbReference type="NCBI Taxonomy" id="9913"/>
    <lineage>
        <taxon>Eukaryota</taxon>
        <taxon>Metazoa</taxon>
        <taxon>Chordata</taxon>
        <taxon>Craniata</taxon>
        <taxon>Vertebrata</taxon>
        <taxon>Euteleostomi</taxon>
        <taxon>Mammalia</taxon>
        <taxon>Eutheria</taxon>
        <taxon>Laurasiatheria</taxon>
        <taxon>Artiodactyla</taxon>
        <taxon>Ruminantia</taxon>
        <taxon>Pecora</taxon>
        <taxon>Bovidae</taxon>
        <taxon>Bovinae</taxon>
        <taxon>Bos</taxon>
    </lineage>
</organism>
<evidence type="ECO:0000256" key="5">
    <source>
        <dbReference type="ARBA" id="ARBA00022692"/>
    </source>
</evidence>
<evidence type="ECO:0000313" key="13">
    <source>
        <dbReference type="Ensembl" id="ENSBTAP00000103865.1"/>
    </source>
</evidence>
<evidence type="ECO:0000256" key="3">
    <source>
        <dbReference type="ARBA" id="ARBA00022448"/>
    </source>
</evidence>
<evidence type="ECO:0000256" key="4">
    <source>
        <dbReference type="ARBA" id="ARBA00022475"/>
    </source>
</evidence>
<feature type="transmembrane region" description="Helical" evidence="12">
    <location>
        <begin position="101"/>
        <end position="120"/>
    </location>
</feature>
<feature type="transmembrane region" description="Helical" evidence="12">
    <location>
        <begin position="171"/>
        <end position="191"/>
    </location>
</feature>
<evidence type="ECO:0000256" key="7">
    <source>
        <dbReference type="ARBA" id="ARBA00022989"/>
    </source>
</evidence>
<evidence type="ECO:0000256" key="9">
    <source>
        <dbReference type="ARBA" id="ARBA00023136"/>
    </source>
</evidence>
<evidence type="ECO:0000256" key="8">
    <source>
        <dbReference type="ARBA" id="ARBA00023065"/>
    </source>
</evidence>
<feature type="transmembrane region" description="Helical" evidence="12">
    <location>
        <begin position="30"/>
        <end position="50"/>
    </location>
</feature>
<protein>
    <submittedName>
        <fullName evidence="13">Otopetrin 2</fullName>
    </submittedName>
</protein>
<evidence type="ECO:0000256" key="10">
    <source>
        <dbReference type="ARBA" id="ARBA00023303"/>
    </source>
</evidence>